<dbReference type="OMA" id="YMITFVL"/>
<evidence type="ECO:0000256" key="4">
    <source>
        <dbReference type="ARBA" id="ARBA00004251"/>
    </source>
</evidence>
<dbReference type="PANTHER" id="PTHR21559">
    <property type="entry name" value="DYSTROGLYCAN-RELATED"/>
    <property type="match status" value="1"/>
</dbReference>
<dbReference type="GO" id="GO:0007474">
    <property type="term" value="P:imaginal disc-derived wing vein specification"/>
    <property type="evidence" value="ECO:0007669"/>
    <property type="project" value="EnsemblMetazoa"/>
</dbReference>
<keyword evidence="15" id="KW-0325">Glycoprotein</keyword>
<feature type="domain" description="Peptidase S72" evidence="28">
    <location>
        <begin position="1054"/>
        <end position="1171"/>
    </location>
</feature>
<feature type="signal peptide" evidence="27">
    <location>
        <begin position="1"/>
        <end position="29"/>
    </location>
</feature>
<dbReference type="InterPro" id="IPR006644">
    <property type="entry name" value="Cadg"/>
</dbReference>
<dbReference type="GO" id="GO:0021675">
    <property type="term" value="P:nerve development"/>
    <property type="evidence" value="ECO:0007669"/>
    <property type="project" value="TreeGrafter"/>
</dbReference>
<feature type="region of interest" description="Disordered" evidence="25">
    <location>
        <begin position="1178"/>
        <end position="1197"/>
    </location>
</feature>
<evidence type="ECO:0000313" key="30">
    <source>
        <dbReference type="Proteomes" id="UP000001070"/>
    </source>
</evidence>
<dbReference type="GO" id="GO:0045211">
    <property type="term" value="C:postsynaptic membrane"/>
    <property type="evidence" value="ECO:0007669"/>
    <property type="project" value="UniProtKB-SubCell"/>
</dbReference>
<evidence type="ECO:0000256" key="14">
    <source>
        <dbReference type="ARBA" id="ARBA00023157"/>
    </source>
</evidence>
<keyword evidence="13" id="KW-0770">Synapse</keyword>
<evidence type="ECO:0000259" key="28">
    <source>
        <dbReference type="PROSITE" id="PS51699"/>
    </source>
</evidence>
<keyword evidence="14" id="KW-1015">Disulfide bond</keyword>
<keyword evidence="12 26" id="KW-1133">Transmembrane helix</keyword>
<feature type="compositionally biased region" description="Low complexity" evidence="25">
    <location>
        <begin position="560"/>
        <end position="607"/>
    </location>
</feature>
<dbReference type="GO" id="GO:0030018">
    <property type="term" value="C:Z disc"/>
    <property type="evidence" value="ECO:0007669"/>
    <property type="project" value="EnsemblMetazoa"/>
</dbReference>
<dbReference type="GO" id="GO:0046716">
    <property type="term" value="P:muscle cell cellular homeostasis"/>
    <property type="evidence" value="ECO:0007669"/>
    <property type="project" value="EnsemblMetazoa"/>
</dbReference>
<evidence type="ECO:0000256" key="17">
    <source>
        <dbReference type="ARBA" id="ARBA00023242"/>
    </source>
</evidence>
<evidence type="ECO:0000256" key="13">
    <source>
        <dbReference type="ARBA" id="ARBA00023018"/>
    </source>
</evidence>
<dbReference type="InterPro" id="IPR013783">
    <property type="entry name" value="Ig-like_fold"/>
</dbReference>
<dbReference type="FunCoup" id="B4J9X8">
    <property type="interactions" value="32"/>
</dbReference>
<keyword evidence="9" id="KW-0597">Phosphoprotein</keyword>
<dbReference type="GO" id="GO:0048854">
    <property type="term" value="P:brain morphogenesis"/>
    <property type="evidence" value="ECO:0007669"/>
    <property type="project" value="EnsemblMetazoa"/>
</dbReference>
<organism evidence="30">
    <name type="scientific">Drosophila grimshawi</name>
    <name type="common">Hawaiian fruit fly</name>
    <name type="synonym">Idiomyia grimshawi</name>
    <dbReference type="NCBI Taxonomy" id="7222"/>
    <lineage>
        <taxon>Eukaryota</taxon>
        <taxon>Metazoa</taxon>
        <taxon>Ecdysozoa</taxon>
        <taxon>Arthropoda</taxon>
        <taxon>Hexapoda</taxon>
        <taxon>Insecta</taxon>
        <taxon>Pterygota</taxon>
        <taxon>Neoptera</taxon>
        <taxon>Endopterygota</taxon>
        <taxon>Diptera</taxon>
        <taxon>Brachycera</taxon>
        <taxon>Muscomorpha</taxon>
        <taxon>Ephydroidea</taxon>
        <taxon>Drosophilidae</taxon>
        <taxon>Drosophila</taxon>
        <taxon>Hawaiian Drosophila</taxon>
    </lineage>
</organism>
<keyword evidence="30" id="KW-1185">Reference proteome</keyword>
<keyword evidence="8" id="KW-0964">Secreted</keyword>
<evidence type="ECO:0000256" key="2">
    <source>
        <dbReference type="ARBA" id="ARBA00004239"/>
    </source>
</evidence>
<feature type="chain" id="PRO_5002808649" description="Dystroglycan 1" evidence="27">
    <location>
        <begin position="30"/>
        <end position="1334"/>
    </location>
</feature>
<dbReference type="GO" id="GO:0045197">
    <property type="term" value="P:establishment or maintenance of epithelial cell apical/basal polarity"/>
    <property type="evidence" value="ECO:0007669"/>
    <property type="project" value="EnsemblMetazoa"/>
</dbReference>
<evidence type="ECO:0000256" key="8">
    <source>
        <dbReference type="ARBA" id="ARBA00022525"/>
    </source>
</evidence>
<dbReference type="Gene3D" id="3.30.70.1040">
    <property type="entry name" value="Dystroglycan, domain 2"/>
    <property type="match status" value="1"/>
</dbReference>
<evidence type="ECO:0000256" key="7">
    <source>
        <dbReference type="ARBA" id="ARBA00022490"/>
    </source>
</evidence>
<name>B4J9X8_DROGR</name>
<evidence type="ECO:0000256" key="6">
    <source>
        <dbReference type="ARBA" id="ARBA00022475"/>
    </source>
</evidence>
<dbReference type="GO" id="GO:0030010">
    <property type="term" value="P:establishment of cell polarity"/>
    <property type="evidence" value="ECO:0007669"/>
    <property type="project" value="EnsemblMetazoa"/>
</dbReference>
<accession>B4J9X8</accession>
<dbReference type="GO" id="GO:0005576">
    <property type="term" value="C:extracellular region"/>
    <property type="evidence" value="ECO:0007669"/>
    <property type="project" value="UniProtKB-SubCell"/>
</dbReference>
<dbReference type="STRING" id="7222.B4J9X8"/>
<comment type="function">
    <text evidence="19">The dystroglycan complex is involved in a number of processes including laminin and basement membrane assembly, sarcolemmal stability, cell survival, peripheral nerve myelination, nodal structure, cell migration, and epithelial polarization.</text>
</comment>
<dbReference type="SMR" id="B4J9X8"/>
<evidence type="ECO:0000256" key="19">
    <source>
        <dbReference type="ARBA" id="ARBA00023567"/>
    </source>
</evidence>
<evidence type="ECO:0000256" key="20">
    <source>
        <dbReference type="ARBA" id="ARBA00024991"/>
    </source>
</evidence>
<dbReference type="Proteomes" id="UP000001070">
    <property type="component" value="Unassembled WGS sequence"/>
</dbReference>
<dbReference type="GO" id="GO:0005509">
    <property type="term" value="F:calcium ion binding"/>
    <property type="evidence" value="ECO:0007669"/>
    <property type="project" value="InterPro"/>
</dbReference>
<dbReference type="PhylomeDB" id="B4J9X8"/>
<keyword evidence="11 27" id="KW-0732">Signal</keyword>
<dbReference type="GO" id="GO:0043236">
    <property type="term" value="F:laminin binding"/>
    <property type="evidence" value="ECO:0007669"/>
    <property type="project" value="TreeGrafter"/>
</dbReference>
<evidence type="ECO:0000256" key="27">
    <source>
        <dbReference type="SAM" id="SignalP"/>
    </source>
</evidence>
<dbReference type="GO" id="GO:0030315">
    <property type="term" value="C:T-tubule"/>
    <property type="evidence" value="ECO:0007669"/>
    <property type="project" value="EnsemblMetazoa"/>
</dbReference>
<dbReference type="GO" id="GO:0007411">
    <property type="term" value="P:axon guidance"/>
    <property type="evidence" value="ECO:0007669"/>
    <property type="project" value="EnsemblMetazoa"/>
</dbReference>
<sequence length="1334" mass="145353">MRSSVLSVHCNRSATFPILLLCLLLAANAERDFNVNDSQVPVIEPKDAPAYTQDPYVTELMRCQPTQSEILLSLLLRKHDWSELSLAKRSHIQSKLAKFFAIPKEFITLDSVSKRELGNMHKMAMRKGGKGQKHVETANRHLGRASFMIGCGSSYFSMGEPIAKQIAHQIKDGTIGALTEENFGLWFIWRKELKSRSQRKRRQSEGSGEEDDYDYGDDDEDQAPEQVTELPPSHAHRHHHGASEHTEIVGMATSTSSSASPAVKLEEEEIEESVSKLESVISKTIENTKNIKELPVLNVDDVEVDDVDDVELQQLSVPSALAIEDSENELGNELELKTSQEKQLELEQQQMITTTTAAAPGSSSSSSPIIATVNVASTDLQDAVNNNNHNNNNNNQVDSAAVAVDVAEHAAATSTSQTTTNHNNNNNSNNNNNITPATPGTPPLPAQTVSVSFSPYDANSTVYHPYSSSSSSPSSSPTASAIETVETSTAASSSNSNSVAFSTTFSASTPSVPFIISGSSTPSGAIDSDMANTLTVTATTTTATAAAAATTSLLSSSASASATSSSTSSSPPPTTTTNATMPTTTTATATTTTTTTTTQSQTPKTNANENEPASTWPPTTDVADADVAATLRPTLAEIELLVESTTATTTTASHAHSTLSVSFKAGDAVDALEVASNSSVSPNLAGNNELATPTTTIRQPQLEVSSTTDASTDYVEPRGENSVPIIKMRLQKLAVPSGKAFRFVVPAETFFDAEDQTNLRLELTDKDGYELKPSSWVQFNADKRELYGLPLDDAVSRWQYRLSATDSGNATVTETVEIIVQQHRALRTFNHEISIAVRINEKLGHNIDWQLKLIRAVAHTLEDNSSSALVVREIRQTAQEPQSASFVYYNETLPTSDCPETELNQLVQRLDTKRLTDLLQPLLSVKSITGQLIGACQNTELAKIKPTTHMAKNLPPMPRNQVDRVNASVGQLLVYKVPSDTFYDPNDNELTLTLKTKEHKELSTRHWLQFDSKNQEFYGVPKSGDIGTEEYLLIAEDSGGLSANDALVVVVTHTPKKEYAILYKAYLAIRHENFNAELQRKFLERIAQLHGDANTNHIVVRSITTHHDSDGTIVNFYNASLYKSHNRCPDKEMAATRNVYLSSDMMPSPSVKKALGPELNLTNFTVVPSGTCHHAENSDISQHEYIPPRPKDPSSKPTFPDEYLATFILPAVIILVMILLASIIACCLHRRRHKSGKMELGDEEERKSFRTKGIPVIFQDEFEEKPEIGNKSPVILKDEKPPLLPPSYNTSNMNGDNDVDEYVPPPAVVLGGREVRGKSPATPSYRKPPPYVSP</sequence>
<dbReference type="GO" id="GO:0007293">
    <property type="term" value="P:germarium-derived egg chamber formation"/>
    <property type="evidence" value="ECO:0007669"/>
    <property type="project" value="EnsemblMetazoa"/>
</dbReference>
<comment type="function">
    <text evidence="20">Transmembrane protein that plays important roles in connecting the extracellular matrix to the cytoskeleton. Acts as a cell adhesion receptor in both muscle and non-muscle tissues. Receptor for both DMD and UTRN and, through these interactions, scaffolds axin to the cytoskeleton. Also functions in cell adhesion-mediated signaling and implicated in cell polarity.</text>
</comment>
<evidence type="ECO:0000256" key="12">
    <source>
        <dbReference type="ARBA" id="ARBA00022989"/>
    </source>
</evidence>
<keyword evidence="16" id="KW-0206">Cytoskeleton</keyword>
<dbReference type="GO" id="GO:0009925">
    <property type="term" value="C:basal plasma membrane"/>
    <property type="evidence" value="ECO:0007669"/>
    <property type="project" value="EnsemblMetazoa"/>
</dbReference>
<feature type="domain" description="Peptidase S72" evidence="28">
    <location>
        <begin position="828"/>
        <end position="935"/>
    </location>
</feature>
<dbReference type="eggNOG" id="KOG3781">
    <property type="taxonomic scope" value="Eukaryota"/>
</dbReference>
<feature type="compositionally biased region" description="Acidic residues" evidence="25">
    <location>
        <begin position="207"/>
        <end position="223"/>
    </location>
</feature>
<dbReference type="FunFam" id="2.60.40.10:FF:001693">
    <property type="entry name" value="Dystroglycan, isoform B"/>
    <property type="match status" value="1"/>
</dbReference>
<evidence type="ECO:0000256" key="25">
    <source>
        <dbReference type="SAM" id="MobiDB-lite"/>
    </source>
</evidence>
<dbReference type="InterPro" id="IPR015919">
    <property type="entry name" value="Cadherin-like_sf"/>
</dbReference>
<dbReference type="InterPro" id="IPR008465">
    <property type="entry name" value="DAG1_C"/>
</dbReference>
<dbReference type="Gene3D" id="2.60.40.10">
    <property type="entry name" value="Immunoglobulins"/>
    <property type="match status" value="2"/>
</dbReference>
<dbReference type="GO" id="GO:0006110">
    <property type="term" value="P:regulation of glycolytic process"/>
    <property type="evidence" value="ECO:0007669"/>
    <property type="project" value="EnsemblMetazoa"/>
</dbReference>
<keyword evidence="10 26" id="KW-0812">Transmembrane</keyword>
<dbReference type="SUPFAM" id="SSF49313">
    <property type="entry name" value="Cadherin-like"/>
    <property type="match status" value="2"/>
</dbReference>
<feature type="region of interest" description="Disordered" evidence="25">
    <location>
        <begin position="197"/>
        <end position="243"/>
    </location>
</feature>
<evidence type="ECO:0000256" key="9">
    <source>
        <dbReference type="ARBA" id="ARBA00022553"/>
    </source>
</evidence>
<dbReference type="GO" id="GO:0005856">
    <property type="term" value="C:cytoskeleton"/>
    <property type="evidence" value="ECO:0007669"/>
    <property type="project" value="UniProtKB-SubCell"/>
</dbReference>
<evidence type="ECO:0000256" key="16">
    <source>
        <dbReference type="ARBA" id="ARBA00023212"/>
    </source>
</evidence>
<comment type="subcellular location">
    <subcellularLocation>
        <location evidence="1">Cell membrane</location>
        <location evidence="1">Sarcolemma</location>
    </subcellularLocation>
    <subcellularLocation>
        <location evidence="4">Cell membrane</location>
        <topology evidence="4">Single-pass type I membrane protein</topology>
    </subcellularLocation>
    <subcellularLocation>
        <location evidence="3">Cytoplasm</location>
        <location evidence="3">Cytoskeleton</location>
    </subcellularLocation>
    <subcellularLocation>
        <location evidence="5">Nucleus</location>
        <location evidence="5">Nucleoplasm</location>
    </subcellularLocation>
    <subcellularLocation>
        <location evidence="24">Postsynaptic cell membrane</location>
    </subcellularLocation>
    <subcellularLocation>
        <location evidence="2">Secreted</location>
        <location evidence="2">Extracellular space</location>
    </subcellularLocation>
</comment>
<gene>
    <name evidence="29" type="primary">Dgri\GH19821</name>
    <name evidence="29" type="ORF">Dgri_GH19821</name>
</gene>
<protein>
    <recommendedName>
        <fullName evidence="21">Dystroglycan 1</fullName>
    </recommendedName>
    <alternativeName>
        <fullName evidence="23">Dystroglycan</fullName>
    </alternativeName>
    <alternativeName>
        <fullName evidence="22">Dystrophin-associated glycoprotein 1</fullName>
    </alternativeName>
</protein>
<dbReference type="InterPro" id="IPR030398">
    <property type="entry name" value="SEA_DG_dom"/>
</dbReference>
<dbReference type="GO" id="GO:0016011">
    <property type="term" value="C:dystroglycan complex"/>
    <property type="evidence" value="ECO:0007669"/>
    <property type="project" value="EnsemblMetazoa"/>
</dbReference>
<dbReference type="EMBL" id="CH916367">
    <property type="protein sequence ID" value="EDW02565.1"/>
    <property type="molecule type" value="Genomic_DNA"/>
</dbReference>
<dbReference type="SMART" id="SM00736">
    <property type="entry name" value="CADG"/>
    <property type="match status" value="2"/>
</dbReference>
<evidence type="ECO:0000256" key="18">
    <source>
        <dbReference type="ARBA" id="ARBA00023257"/>
    </source>
</evidence>
<feature type="region of interest" description="Disordered" evidence="25">
    <location>
        <begin position="1268"/>
        <end position="1334"/>
    </location>
</feature>
<dbReference type="GO" id="GO:0005055">
    <property type="term" value="F:laminin receptor activity"/>
    <property type="evidence" value="ECO:0007669"/>
    <property type="project" value="EnsemblMetazoa"/>
</dbReference>
<keyword evidence="26" id="KW-0472">Membrane</keyword>
<dbReference type="GO" id="GO:0060025">
    <property type="term" value="P:regulation of synaptic activity"/>
    <property type="evidence" value="ECO:0007669"/>
    <property type="project" value="EnsemblMetazoa"/>
</dbReference>
<dbReference type="GO" id="GO:0007314">
    <property type="term" value="P:oocyte anterior/posterior axis specification"/>
    <property type="evidence" value="ECO:0007669"/>
    <property type="project" value="EnsemblMetazoa"/>
</dbReference>
<feature type="region of interest" description="Disordered" evidence="25">
    <location>
        <begin position="560"/>
        <end position="620"/>
    </location>
</feature>
<dbReference type="PROSITE" id="PS51699">
    <property type="entry name" value="SEA_DG"/>
    <property type="match status" value="2"/>
</dbReference>
<keyword evidence="17" id="KW-0539">Nucleus</keyword>
<dbReference type="CDD" id="cd11303">
    <property type="entry name" value="Dystroglycan_repeat"/>
    <property type="match status" value="1"/>
</dbReference>
<evidence type="ECO:0000256" key="26">
    <source>
        <dbReference type="SAM" id="Phobius"/>
    </source>
</evidence>
<keyword evidence="18" id="KW-0628">Postsynaptic cell membrane</keyword>
<reference evidence="29 30" key="1">
    <citation type="journal article" date="2007" name="Nature">
        <title>Evolution of genes and genomes on the Drosophila phylogeny.</title>
        <authorList>
            <consortium name="Drosophila 12 Genomes Consortium"/>
            <person name="Clark A.G."/>
            <person name="Eisen M.B."/>
            <person name="Smith D.R."/>
            <person name="Bergman C.M."/>
            <person name="Oliver B."/>
            <person name="Markow T.A."/>
            <person name="Kaufman T.C."/>
            <person name="Kellis M."/>
            <person name="Gelbart W."/>
            <person name="Iyer V.N."/>
            <person name="Pollard D.A."/>
            <person name="Sackton T.B."/>
            <person name="Larracuente A.M."/>
            <person name="Singh N.D."/>
            <person name="Abad J.P."/>
            <person name="Abt D.N."/>
            <person name="Adryan B."/>
            <person name="Aguade M."/>
            <person name="Akashi H."/>
            <person name="Anderson W.W."/>
            <person name="Aquadro C.F."/>
            <person name="Ardell D.H."/>
            <person name="Arguello R."/>
            <person name="Artieri C.G."/>
            <person name="Barbash D.A."/>
            <person name="Barker D."/>
            <person name="Barsanti P."/>
            <person name="Batterham P."/>
            <person name="Batzoglou S."/>
            <person name="Begun D."/>
            <person name="Bhutkar A."/>
            <person name="Blanco E."/>
            <person name="Bosak S.A."/>
            <person name="Bradley R.K."/>
            <person name="Brand A.D."/>
            <person name="Brent M.R."/>
            <person name="Brooks A.N."/>
            <person name="Brown R.H."/>
            <person name="Butlin R.K."/>
            <person name="Caggese C."/>
            <person name="Calvi B.R."/>
            <person name="Bernardo de Carvalho A."/>
            <person name="Caspi A."/>
            <person name="Castrezana S."/>
            <person name="Celniker S.E."/>
            <person name="Chang J.L."/>
            <person name="Chapple C."/>
            <person name="Chatterji S."/>
            <person name="Chinwalla A."/>
            <person name="Civetta A."/>
            <person name="Clifton S.W."/>
            <person name="Comeron J.M."/>
            <person name="Costello J.C."/>
            <person name="Coyne J.A."/>
            <person name="Daub J."/>
            <person name="David R.G."/>
            <person name="Delcher A.L."/>
            <person name="Delehaunty K."/>
            <person name="Do C.B."/>
            <person name="Ebling H."/>
            <person name="Edwards K."/>
            <person name="Eickbush T."/>
            <person name="Evans J.D."/>
            <person name="Filipski A."/>
            <person name="Findeiss S."/>
            <person name="Freyhult E."/>
            <person name="Fulton L."/>
            <person name="Fulton R."/>
            <person name="Garcia A.C."/>
            <person name="Gardiner A."/>
            <person name="Garfield D.A."/>
            <person name="Garvin B.E."/>
            <person name="Gibson G."/>
            <person name="Gilbert D."/>
            <person name="Gnerre S."/>
            <person name="Godfrey J."/>
            <person name="Good R."/>
            <person name="Gotea V."/>
            <person name="Gravely B."/>
            <person name="Greenberg A.J."/>
            <person name="Griffiths-Jones S."/>
            <person name="Gross S."/>
            <person name="Guigo R."/>
            <person name="Gustafson E.A."/>
            <person name="Haerty W."/>
            <person name="Hahn M.W."/>
            <person name="Halligan D.L."/>
            <person name="Halpern A.L."/>
            <person name="Halter G.M."/>
            <person name="Han M.V."/>
            <person name="Heger A."/>
            <person name="Hillier L."/>
            <person name="Hinrichs A.S."/>
            <person name="Holmes I."/>
            <person name="Hoskins R.A."/>
            <person name="Hubisz M.J."/>
            <person name="Hultmark D."/>
            <person name="Huntley M.A."/>
            <person name="Jaffe D.B."/>
            <person name="Jagadeeshan S."/>
            <person name="Jeck W.R."/>
            <person name="Johnson J."/>
            <person name="Jones C.D."/>
            <person name="Jordan W.C."/>
            <person name="Karpen G.H."/>
            <person name="Kataoka E."/>
            <person name="Keightley P.D."/>
            <person name="Kheradpour P."/>
            <person name="Kirkness E.F."/>
            <person name="Koerich L.B."/>
            <person name="Kristiansen K."/>
            <person name="Kudrna D."/>
            <person name="Kulathinal R.J."/>
            <person name="Kumar S."/>
            <person name="Kwok R."/>
            <person name="Lander E."/>
            <person name="Langley C.H."/>
            <person name="Lapoint R."/>
            <person name="Lazzaro B.P."/>
            <person name="Lee S.J."/>
            <person name="Levesque L."/>
            <person name="Li R."/>
            <person name="Lin C.F."/>
            <person name="Lin M.F."/>
            <person name="Lindblad-Toh K."/>
            <person name="Llopart A."/>
            <person name="Long M."/>
            <person name="Low L."/>
            <person name="Lozovsky E."/>
            <person name="Lu J."/>
            <person name="Luo M."/>
            <person name="Machado C.A."/>
            <person name="Makalowski W."/>
            <person name="Marzo M."/>
            <person name="Matsuda M."/>
            <person name="Matzkin L."/>
            <person name="McAllister B."/>
            <person name="McBride C.S."/>
            <person name="McKernan B."/>
            <person name="McKernan K."/>
            <person name="Mendez-Lago M."/>
            <person name="Minx P."/>
            <person name="Mollenhauer M.U."/>
            <person name="Montooth K."/>
            <person name="Mount S.M."/>
            <person name="Mu X."/>
            <person name="Myers E."/>
            <person name="Negre B."/>
            <person name="Newfeld S."/>
            <person name="Nielsen R."/>
            <person name="Noor M.A."/>
            <person name="O'Grady P."/>
            <person name="Pachter L."/>
            <person name="Papaceit M."/>
            <person name="Parisi M.J."/>
            <person name="Parisi M."/>
            <person name="Parts L."/>
            <person name="Pedersen J.S."/>
            <person name="Pesole G."/>
            <person name="Phillippy A.M."/>
            <person name="Ponting C.P."/>
            <person name="Pop M."/>
            <person name="Porcelli D."/>
            <person name="Powell J.R."/>
            <person name="Prohaska S."/>
            <person name="Pruitt K."/>
            <person name="Puig M."/>
            <person name="Quesneville H."/>
            <person name="Ram K.R."/>
            <person name="Rand D."/>
            <person name="Rasmussen M.D."/>
            <person name="Reed L.K."/>
            <person name="Reenan R."/>
            <person name="Reily A."/>
            <person name="Remington K.A."/>
            <person name="Rieger T.T."/>
            <person name="Ritchie M.G."/>
            <person name="Robin C."/>
            <person name="Rogers Y.H."/>
            <person name="Rohde C."/>
            <person name="Rozas J."/>
            <person name="Rubenfield M.J."/>
            <person name="Ruiz A."/>
            <person name="Russo S."/>
            <person name="Salzberg S.L."/>
            <person name="Sanchez-Gracia A."/>
            <person name="Saranga D.J."/>
            <person name="Sato H."/>
            <person name="Schaeffer S.W."/>
            <person name="Schatz M.C."/>
            <person name="Schlenke T."/>
            <person name="Schwartz R."/>
            <person name="Segarra C."/>
            <person name="Singh R.S."/>
            <person name="Sirot L."/>
            <person name="Sirota M."/>
            <person name="Sisneros N.B."/>
            <person name="Smith C.D."/>
            <person name="Smith T.F."/>
            <person name="Spieth J."/>
            <person name="Stage D.E."/>
            <person name="Stark A."/>
            <person name="Stephan W."/>
            <person name="Strausberg R.L."/>
            <person name="Strempel S."/>
            <person name="Sturgill D."/>
            <person name="Sutton G."/>
            <person name="Sutton G.G."/>
            <person name="Tao W."/>
            <person name="Teichmann S."/>
            <person name="Tobari Y.N."/>
            <person name="Tomimura Y."/>
            <person name="Tsolas J.M."/>
            <person name="Valente V.L."/>
            <person name="Venter E."/>
            <person name="Venter J.C."/>
            <person name="Vicario S."/>
            <person name="Vieira F.G."/>
            <person name="Vilella A.J."/>
            <person name="Villasante A."/>
            <person name="Walenz B."/>
            <person name="Wang J."/>
            <person name="Wasserman M."/>
            <person name="Watts T."/>
            <person name="Wilson D."/>
            <person name="Wilson R.K."/>
            <person name="Wing R.A."/>
            <person name="Wolfner M.F."/>
            <person name="Wong A."/>
            <person name="Wong G.K."/>
            <person name="Wu C.I."/>
            <person name="Wu G."/>
            <person name="Yamamoto D."/>
            <person name="Yang H.P."/>
            <person name="Yang S.P."/>
            <person name="Yorke J.A."/>
            <person name="Yoshida K."/>
            <person name="Zdobnov E."/>
            <person name="Zhang P."/>
            <person name="Zhang Y."/>
            <person name="Zimin A.V."/>
            <person name="Baldwin J."/>
            <person name="Abdouelleil A."/>
            <person name="Abdulkadir J."/>
            <person name="Abebe A."/>
            <person name="Abera B."/>
            <person name="Abreu J."/>
            <person name="Acer S.C."/>
            <person name="Aftuck L."/>
            <person name="Alexander A."/>
            <person name="An P."/>
            <person name="Anderson E."/>
            <person name="Anderson S."/>
            <person name="Arachi H."/>
            <person name="Azer M."/>
            <person name="Bachantsang P."/>
            <person name="Barry A."/>
            <person name="Bayul T."/>
            <person name="Berlin A."/>
            <person name="Bessette D."/>
            <person name="Bloom T."/>
            <person name="Blye J."/>
            <person name="Boguslavskiy L."/>
            <person name="Bonnet C."/>
            <person name="Boukhgalter B."/>
            <person name="Bourzgui I."/>
            <person name="Brown A."/>
            <person name="Cahill P."/>
            <person name="Channer S."/>
            <person name="Cheshatsang Y."/>
            <person name="Chuda L."/>
            <person name="Citroen M."/>
            <person name="Collymore A."/>
            <person name="Cooke P."/>
            <person name="Costello M."/>
            <person name="D'Aco K."/>
            <person name="Daza R."/>
            <person name="De Haan G."/>
            <person name="DeGray S."/>
            <person name="DeMaso C."/>
            <person name="Dhargay N."/>
            <person name="Dooley K."/>
            <person name="Dooley E."/>
            <person name="Doricent M."/>
            <person name="Dorje P."/>
            <person name="Dorjee K."/>
            <person name="Dupes A."/>
            <person name="Elong R."/>
            <person name="Falk J."/>
            <person name="Farina A."/>
            <person name="Faro S."/>
            <person name="Ferguson D."/>
            <person name="Fisher S."/>
            <person name="Foley C.D."/>
            <person name="Franke A."/>
            <person name="Friedrich D."/>
            <person name="Gadbois L."/>
            <person name="Gearin G."/>
            <person name="Gearin C.R."/>
            <person name="Giannoukos G."/>
            <person name="Goode T."/>
            <person name="Graham J."/>
            <person name="Grandbois E."/>
            <person name="Grewal S."/>
            <person name="Gyaltsen K."/>
            <person name="Hafez N."/>
            <person name="Hagos B."/>
            <person name="Hall J."/>
            <person name="Henson C."/>
            <person name="Hollinger A."/>
            <person name="Honan T."/>
            <person name="Huard M.D."/>
            <person name="Hughes L."/>
            <person name="Hurhula B."/>
            <person name="Husby M.E."/>
            <person name="Kamat A."/>
            <person name="Kanga B."/>
            <person name="Kashin S."/>
            <person name="Khazanovich D."/>
            <person name="Kisner P."/>
            <person name="Lance K."/>
            <person name="Lara M."/>
            <person name="Lee W."/>
            <person name="Lennon N."/>
            <person name="Letendre F."/>
            <person name="LeVine R."/>
            <person name="Lipovsky A."/>
            <person name="Liu X."/>
            <person name="Liu J."/>
            <person name="Liu S."/>
            <person name="Lokyitsang T."/>
            <person name="Lokyitsang Y."/>
            <person name="Lubonja R."/>
            <person name="Lui A."/>
            <person name="MacDonald P."/>
            <person name="Magnisalis V."/>
            <person name="Maru K."/>
            <person name="Matthews C."/>
            <person name="McCusker W."/>
            <person name="McDonough S."/>
            <person name="Mehta T."/>
            <person name="Meldrim J."/>
            <person name="Meneus L."/>
            <person name="Mihai O."/>
            <person name="Mihalev A."/>
            <person name="Mihova T."/>
            <person name="Mittelman R."/>
            <person name="Mlenga V."/>
            <person name="Montmayeur A."/>
            <person name="Mulrain L."/>
            <person name="Navidi A."/>
            <person name="Naylor J."/>
            <person name="Negash T."/>
            <person name="Nguyen T."/>
            <person name="Nguyen N."/>
            <person name="Nicol R."/>
            <person name="Norbu C."/>
            <person name="Norbu N."/>
            <person name="Novod N."/>
            <person name="O'Neill B."/>
            <person name="Osman S."/>
            <person name="Markiewicz E."/>
            <person name="Oyono O.L."/>
            <person name="Patti C."/>
            <person name="Phunkhang P."/>
            <person name="Pierre F."/>
            <person name="Priest M."/>
            <person name="Raghuraman S."/>
            <person name="Rege F."/>
            <person name="Reyes R."/>
            <person name="Rise C."/>
            <person name="Rogov P."/>
            <person name="Ross K."/>
            <person name="Ryan E."/>
            <person name="Settipalli S."/>
            <person name="Shea T."/>
            <person name="Sherpa N."/>
            <person name="Shi L."/>
            <person name="Shih D."/>
            <person name="Sparrow T."/>
            <person name="Spaulding J."/>
            <person name="Stalker J."/>
            <person name="Stange-Thomann N."/>
            <person name="Stavropoulos S."/>
            <person name="Stone C."/>
            <person name="Strader C."/>
            <person name="Tesfaye S."/>
            <person name="Thomson T."/>
            <person name="Thoulutsang Y."/>
            <person name="Thoulutsang D."/>
            <person name="Topham K."/>
            <person name="Topping I."/>
            <person name="Tsamla T."/>
            <person name="Vassiliev H."/>
            <person name="Vo A."/>
            <person name="Wangchuk T."/>
            <person name="Wangdi T."/>
            <person name="Weiand M."/>
            <person name="Wilkinson J."/>
            <person name="Wilson A."/>
            <person name="Yadav S."/>
            <person name="Young G."/>
            <person name="Yu Q."/>
            <person name="Zembek L."/>
            <person name="Zhong D."/>
            <person name="Zimmer A."/>
            <person name="Zwirko Z."/>
            <person name="Jaffe D.B."/>
            <person name="Alvarez P."/>
            <person name="Brockman W."/>
            <person name="Butler J."/>
            <person name="Chin C."/>
            <person name="Gnerre S."/>
            <person name="Grabherr M."/>
            <person name="Kleber M."/>
            <person name="Mauceli E."/>
            <person name="MacCallum I."/>
        </authorList>
    </citation>
    <scope>NUCLEOTIDE SEQUENCE [LARGE SCALE GENOMIC DNA]</scope>
    <source>
        <strain evidence="30">Tucson 15287-2541.00</strain>
    </source>
</reference>
<evidence type="ECO:0000256" key="21">
    <source>
        <dbReference type="ARBA" id="ARBA00026224"/>
    </source>
</evidence>
<evidence type="ECO:0000256" key="15">
    <source>
        <dbReference type="ARBA" id="ARBA00023180"/>
    </source>
</evidence>
<dbReference type="GO" id="GO:0007295">
    <property type="term" value="P:growth of a germarium-derived egg chamber"/>
    <property type="evidence" value="ECO:0007669"/>
    <property type="project" value="EnsemblMetazoa"/>
</dbReference>
<evidence type="ECO:0000256" key="22">
    <source>
        <dbReference type="ARBA" id="ARBA00030092"/>
    </source>
</evidence>
<dbReference type="GO" id="GO:0016334">
    <property type="term" value="P:establishment or maintenance of polarity of follicular epithelium"/>
    <property type="evidence" value="ECO:0007669"/>
    <property type="project" value="EnsemblMetazoa"/>
</dbReference>
<feature type="compositionally biased region" description="Low complexity" evidence="25">
    <location>
        <begin position="410"/>
        <end position="438"/>
    </location>
</feature>
<evidence type="ECO:0000256" key="5">
    <source>
        <dbReference type="ARBA" id="ARBA00004642"/>
    </source>
</evidence>
<evidence type="ECO:0000256" key="3">
    <source>
        <dbReference type="ARBA" id="ARBA00004245"/>
    </source>
</evidence>
<proteinExistence type="predicted"/>
<evidence type="ECO:0000256" key="1">
    <source>
        <dbReference type="ARBA" id="ARBA00004135"/>
    </source>
</evidence>
<evidence type="ECO:0000256" key="23">
    <source>
        <dbReference type="ARBA" id="ARBA00031034"/>
    </source>
</evidence>
<feature type="transmembrane region" description="Helical" evidence="26">
    <location>
        <begin position="1203"/>
        <end position="1228"/>
    </location>
</feature>
<keyword evidence="6" id="KW-1003">Cell membrane</keyword>
<dbReference type="OrthoDB" id="5990676at2759"/>
<dbReference type="InterPro" id="IPR027468">
    <property type="entry name" value="Alpha-dystroglycan_domain_2"/>
</dbReference>
<dbReference type="PANTHER" id="PTHR21559:SF21">
    <property type="entry name" value="DYSTROGLYCAN 1"/>
    <property type="match status" value="1"/>
</dbReference>
<evidence type="ECO:0000256" key="10">
    <source>
        <dbReference type="ARBA" id="ARBA00022692"/>
    </source>
</evidence>
<evidence type="ECO:0000313" key="29">
    <source>
        <dbReference type="EMBL" id="EDW02565.1"/>
    </source>
</evidence>
<dbReference type="Pfam" id="PF05345">
    <property type="entry name" value="He_PIG"/>
    <property type="match status" value="1"/>
</dbReference>
<keyword evidence="7" id="KW-0963">Cytoplasm</keyword>
<dbReference type="HOGENOM" id="CLU_007629_0_0_1"/>
<dbReference type="InParanoid" id="B4J9X8"/>
<feature type="region of interest" description="Disordered" evidence="25">
    <location>
        <begin position="410"/>
        <end position="451"/>
    </location>
</feature>
<evidence type="ECO:0000256" key="24">
    <source>
        <dbReference type="ARBA" id="ARBA00034100"/>
    </source>
</evidence>
<dbReference type="Pfam" id="PF05454">
    <property type="entry name" value="DAG1"/>
    <property type="match status" value="1"/>
</dbReference>
<evidence type="ECO:0000256" key="11">
    <source>
        <dbReference type="ARBA" id="ARBA00022729"/>
    </source>
</evidence>
<dbReference type="GO" id="GO:0031594">
    <property type="term" value="C:neuromuscular junction"/>
    <property type="evidence" value="ECO:0007669"/>
    <property type="project" value="EnsemblMetazoa"/>
</dbReference>
<dbReference type="GO" id="GO:0005654">
    <property type="term" value="C:nucleoplasm"/>
    <property type="evidence" value="ECO:0007669"/>
    <property type="project" value="UniProtKB-SubCell"/>
</dbReference>
<dbReference type="GO" id="GO:0045214">
    <property type="term" value="P:sarcomere organization"/>
    <property type="evidence" value="ECO:0007669"/>
    <property type="project" value="EnsemblMetazoa"/>
</dbReference>
<feature type="compositionally biased region" description="Polar residues" evidence="25">
    <location>
        <begin position="608"/>
        <end position="618"/>
    </location>
</feature>